<dbReference type="NCBIfam" id="TIGR01409">
    <property type="entry name" value="TAT_signal_seq"/>
    <property type="match status" value="1"/>
</dbReference>
<dbReference type="Proteomes" id="UP000295573">
    <property type="component" value="Unassembled WGS sequence"/>
</dbReference>
<name>A0A4R2IFC3_9ACTN</name>
<gene>
    <name evidence="2" type="ORF">EV646_113141</name>
</gene>
<dbReference type="InterPro" id="IPR006311">
    <property type="entry name" value="TAT_signal"/>
</dbReference>
<comment type="caution">
    <text evidence="2">The sequence shown here is derived from an EMBL/GenBank/DDBJ whole genome shotgun (WGS) entry which is preliminary data.</text>
</comment>
<evidence type="ECO:0000313" key="3">
    <source>
        <dbReference type="Proteomes" id="UP000295573"/>
    </source>
</evidence>
<dbReference type="EMBL" id="SLWR01000013">
    <property type="protein sequence ID" value="TCO42519.1"/>
    <property type="molecule type" value="Genomic_DNA"/>
</dbReference>
<proteinExistence type="predicted"/>
<keyword evidence="3" id="KW-1185">Reference proteome</keyword>
<accession>A0A4R2IFC3</accession>
<dbReference type="InterPro" id="IPR019546">
    <property type="entry name" value="TAT_signal_bac_arc"/>
</dbReference>
<sequence>MSTSPTDPHTDLSPRRPFSRRGFVVTAAATGASLLGGLATSTASAAPKRVVDGIGSVSTAVSA</sequence>
<feature type="region of interest" description="Disordered" evidence="1">
    <location>
        <begin position="1"/>
        <end position="20"/>
    </location>
</feature>
<dbReference type="PROSITE" id="PS51318">
    <property type="entry name" value="TAT"/>
    <property type="match status" value="1"/>
</dbReference>
<dbReference type="AlphaFoldDB" id="A0A4R2IFC3"/>
<evidence type="ECO:0000313" key="2">
    <source>
        <dbReference type="EMBL" id="TCO42519.1"/>
    </source>
</evidence>
<evidence type="ECO:0000256" key="1">
    <source>
        <dbReference type="SAM" id="MobiDB-lite"/>
    </source>
</evidence>
<reference evidence="2 3" key="1">
    <citation type="journal article" date="2015" name="Stand. Genomic Sci.">
        <title>Genomic Encyclopedia of Bacterial and Archaeal Type Strains, Phase III: the genomes of soil and plant-associated and newly described type strains.</title>
        <authorList>
            <person name="Whitman W.B."/>
            <person name="Woyke T."/>
            <person name="Klenk H.P."/>
            <person name="Zhou Y."/>
            <person name="Lilburn T.G."/>
            <person name="Beck B.J."/>
            <person name="De Vos P."/>
            <person name="Vandamme P."/>
            <person name="Eisen J.A."/>
            <person name="Garrity G."/>
            <person name="Hugenholtz P."/>
            <person name="Kyrpides N.C."/>
        </authorList>
    </citation>
    <scope>NUCLEOTIDE SEQUENCE [LARGE SCALE GENOMIC DNA]</scope>
    <source>
        <strain evidence="2 3">VKM Ac-2541</strain>
    </source>
</reference>
<organism evidence="2 3">
    <name type="scientific">Kribbella antiqua</name>
    <dbReference type="NCBI Taxonomy" id="2512217"/>
    <lineage>
        <taxon>Bacteria</taxon>
        <taxon>Bacillati</taxon>
        <taxon>Actinomycetota</taxon>
        <taxon>Actinomycetes</taxon>
        <taxon>Propionibacteriales</taxon>
        <taxon>Kribbellaceae</taxon>
        <taxon>Kribbella</taxon>
    </lineage>
</organism>
<protein>
    <submittedName>
        <fullName evidence="2">Secreted protein</fullName>
    </submittedName>
</protein>
<dbReference type="RefSeq" id="WP_241996466.1">
    <property type="nucleotide sequence ID" value="NZ_SLWR01000013.1"/>
</dbReference>